<reference evidence="1 2" key="1">
    <citation type="submission" date="2016-08" db="EMBL/GenBank/DDBJ databases">
        <title>Draft genome of Fabibacter sp. strain SK-8.</title>
        <authorList>
            <person name="Wong S.-K."/>
            <person name="Hamasaki K."/>
            <person name="Yoshizawa S."/>
        </authorList>
    </citation>
    <scope>NUCLEOTIDE SEQUENCE [LARGE SCALE GENOMIC DNA]</scope>
    <source>
        <strain evidence="1 2">SK-8</strain>
    </source>
</reference>
<evidence type="ECO:0000313" key="1">
    <source>
        <dbReference type="EMBL" id="OEJ99920.1"/>
    </source>
</evidence>
<dbReference type="Proteomes" id="UP000095552">
    <property type="component" value="Unassembled WGS sequence"/>
</dbReference>
<gene>
    <name evidence="1" type="ORF">BFP71_10260</name>
</gene>
<proteinExistence type="predicted"/>
<protein>
    <submittedName>
        <fullName evidence="1">Uncharacterized protein</fullName>
    </submittedName>
</protein>
<dbReference type="EMBL" id="MDGQ01000005">
    <property type="protein sequence ID" value="OEJ99920.1"/>
    <property type="molecule type" value="Genomic_DNA"/>
</dbReference>
<keyword evidence="2" id="KW-1185">Reference proteome</keyword>
<evidence type="ECO:0000313" key="2">
    <source>
        <dbReference type="Proteomes" id="UP000095552"/>
    </source>
</evidence>
<organism evidence="1 2">
    <name type="scientific">Roseivirga misakiensis</name>
    <dbReference type="NCBI Taxonomy" id="1563681"/>
    <lineage>
        <taxon>Bacteria</taxon>
        <taxon>Pseudomonadati</taxon>
        <taxon>Bacteroidota</taxon>
        <taxon>Cytophagia</taxon>
        <taxon>Cytophagales</taxon>
        <taxon>Roseivirgaceae</taxon>
        <taxon>Roseivirga</taxon>
    </lineage>
</organism>
<accession>A0A1E5SLC1</accession>
<name>A0A1E5SLC1_9BACT</name>
<sequence length="269" mass="30608">MTANNSLHYDRIKTNWLACLPSGLADCFEVKDELNIEPKRITGLVYRPSAEFIKEINKLKADNNLKKNAQLCWVMAIDDSNQFSPYFELRISNPLESIRLESSGVLNTIYYQKTFAFAKKHKGVTPNYRNEICLNWGALPYSNFPDIFYTSVHYPDFSDMDKKENIPLEMPQRLRECIIPFSDFAVLADDIILNPNALIIVHLGISNLISGQYGVPFNPIIEVLSNPKGLSTSDEYMSFDDGYAKLIESDETESTDLDFVFYCPPNCPG</sequence>
<dbReference type="AlphaFoldDB" id="A0A1E5SLC1"/>
<comment type="caution">
    <text evidence="1">The sequence shown here is derived from an EMBL/GenBank/DDBJ whole genome shotgun (WGS) entry which is preliminary data.</text>
</comment>
<dbReference type="STRING" id="1563681.BFP71_10260"/>